<name>A0A7S3K0Z6_9STRA</name>
<organism evidence="3">
    <name type="scientific">Aureoumbra lagunensis</name>
    <dbReference type="NCBI Taxonomy" id="44058"/>
    <lineage>
        <taxon>Eukaryota</taxon>
        <taxon>Sar</taxon>
        <taxon>Stramenopiles</taxon>
        <taxon>Ochrophyta</taxon>
        <taxon>Pelagophyceae</taxon>
        <taxon>Pelagomonadales</taxon>
        <taxon>Aureoumbra</taxon>
    </lineage>
</organism>
<sequence>MHTVYILALFLSGAQALVPALPSVSQRRGKLILNSQVEDPEEAAIMKEAEQIAKKKRSKQFNEKGVAYAPWMVRQVDEQAIEVARELRSYRKRKQRLEQQQSEGFVNILDAASNELSGMGLKAKVDAGGAVSLFWGTESEDNVLGFVVEKKPVGPGDWIEVGGYRTFSELKSKGRLGGAYEFVDDNDDEDTGEFLYRVIAAQKDGSREITCQVGVTIESAGQQLQTKIIVGVAAALFAATLAAGLLLDPIKS</sequence>
<reference evidence="3" key="1">
    <citation type="submission" date="2021-01" db="EMBL/GenBank/DDBJ databases">
        <authorList>
            <person name="Corre E."/>
            <person name="Pelletier E."/>
            <person name="Niang G."/>
            <person name="Scheremetjew M."/>
            <person name="Finn R."/>
            <person name="Kale V."/>
            <person name="Holt S."/>
            <person name="Cochrane G."/>
            <person name="Meng A."/>
            <person name="Brown T."/>
            <person name="Cohen L."/>
        </authorList>
    </citation>
    <scope>NUCLEOTIDE SEQUENCE</scope>
    <source>
        <strain evidence="3">CCMP1510</strain>
    </source>
</reference>
<evidence type="ECO:0000256" key="1">
    <source>
        <dbReference type="SAM" id="Phobius"/>
    </source>
</evidence>
<feature type="signal peptide" evidence="2">
    <location>
        <begin position="1"/>
        <end position="16"/>
    </location>
</feature>
<feature type="chain" id="PRO_5031343765" evidence="2">
    <location>
        <begin position="17"/>
        <end position="252"/>
    </location>
</feature>
<keyword evidence="1" id="KW-0472">Membrane</keyword>
<evidence type="ECO:0000256" key="2">
    <source>
        <dbReference type="SAM" id="SignalP"/>
    </source>
</evidence>
<evidence type="ECO:0000313" key="3">
    <source>
        <dbReference type="EMBL" id="CAE0371553.1"/>
    </source>
</evidence>
<keyword evidence="1" id="KW-0812">Transmembrane</keyword>
<protein>
    <submittedName>
        <fullName evidence="3">Uncharacterized protein</fullName>
    </submittedName>
</protein>
<feature type="transmembrane region" description="Helical" evidence="1">
    <location>
        <begin position="228"/>
        <end position="247"/>
    </location>
</feature>
<accession>A0A7S3K0Z6</accession>
<dbReference type="EMBL" id="HBIJ01018714">
    <property type="protein sequence ID" value="CAE0371553.1"/>
    <property type="molecule type" value="Transcribed_RNA"/>
</dbReference>
<gene>
    <name evidence="3" type="ORF">ALAG00032_LOCUS12335</name>
</gene>
<proteinExistence type="predicted"/>
<dbReference type="AlphaFoldDB" id="A0A7S3K0Z6"/>
<keyword evidence="2" id="KW-0732">Signal</keyword>
<keyword evidence="1" id="KW-1133">Transmembrane helix</keyword>